<protein>
    <submittedName>
        <fullName evidence="1">Uncharacterized protein</fullName>
    </submittedName>
</protein>
<evidence type="ECO:0000313" key="2">
    <source>
        <dbReference type="Proteomes" id="UP001153636"/>
    </source>
</evidence>
<sequence length="222" mass="26139">MKTLVTPIISTGVVYYKRQLWAYCLGIHNLTTGQAHMYEGMASRGPQEIGSCIMHYMRTFVKTIIFILCSDQCRDQNRNIKLTSICTYMTVPNDFTPTVIHHNFLVSGHSYFPCDRDFGTIEKQKRLYHDIFLPDDWVKVISSAKKTNKFQIVKIKSEDFKSTTRLEALLTNMKKREQDIKVEWLKIQWLMFKAEEPFKIYFKYSNNEDVLFYSVNVSKKRA</sequence>
<proteinExistence type="predicted"/>
<dbReference type="PANTHER" id="PTHR10773">
    <property type="entry name" value="DNA-DIRECTED RNA POLYMERASES I, II, AND III SUBUNIT RPABC2"/>
    <property type="match status" value="1"/>
</dbReference>
<name>A0A9P0GB37_9CUCU</name>
<accession>A0A9P0GB37</accession>
<gene>
    <name evidence="1" type="ORF">PSYICH_LOCUS8452</name>
</gene>
<reference evidence="1" key="1">
    <citation type="submission" date="2022-01" db="EMBL/GenBank/DDBJ databases">
        <authorList>
            <person name="King R."/>
        </authorList>
    </citation>
    <scope>NUCLEOTIDE SEQUENCE</scope>
</reference>
<keyword evidence="2" id="KW-1185">Reference proteome</keyword>
<dbReference type="EMBL" id="OV651815">
    <property type="protein sequence ID" value="CAH1109009.1"/>
    <property type="molecule type" value="Genomic_DNA"/>
</dbReference>
<dbReference type="PANTHER" id="PTHR10773:SF19">
    <property type="match status" value="1"/>
</dbReference>
<dbReference type="OrthoDB" id="6771654at2759"/>
<organism evidence="1 2">
    <name type="scientific">Psylliodes chrysocephalus</name>
    <dbReference type="NCBI Taxonomy" id="3402493"/>
    <lineage>
        <taxon>Eukaryota</taxon>
        <taxon>Metazoa</taxon>
        <taxon>Ecdysozoa</taxon>
        <taxon>Arthropoda</taxon>
        <taxon>Hexapoda</taxon>
        <taxon>Insecta</taxon>
        <taxon>Pterygota</taxon>
        <taxon>Neoptera</taxon>
        <taxon>Endopterygota</taxon>
        <taxon>Coleoptera</taxon>
        <taxon>Polyphaga</taxon>
        <taxon>Cucujiformia</taxon>
        <taxon>Chrysomeloidea</taxon>
        <taxon>Chrysomelidae</taxon>
        <taxon>Galerucinae</taxon>
        <taxon>Alticini</taxon>
        <taxon>Psylliodes</taxon>
    </lineage>
</organism>
<dbReference type="Proteomes" id="UP001153636">
    <property type="component" value="Chromosome 3"/>
</dbReference>
<dbReference type="AlphaFoldDB" id="A0A9P0GB37"/>
<evidence type="ECO:0000313" key="1">
    <source>
        <dbReference type="EMBL" id="CAH1109009.1"/>
    </source>
</evidence>